<comment type="caution">
    <text evidence="1">The sequence shown here is derived from an EMBL/GenBank/DDBJ whole genome shotgun (WGS) entry which is preliminary data.</text>
</comment>
<keyword evidence="2" id="KW-1185">Reference proteome</keyword>
<name>A0AAE1U0K1_9EUCA</name>
<protein>
    <submittedName>
        <fullName evidence="1">Uncharacterized protein</fullName>
    </submittedName>
</protein>
<evidence type="ECO:0000313" key="2">
    <source>
        <dbReference type="Proteomes" id="UP001292094"/>
    </source>
</evidence>
<sequence>MLRPEGHQASVMIFLHLTTNTTTTNQHQPLRSPGTLFITSNLHQSIPPMHRFFLLVFSPPQQQQLAGHPPPPRSLMCREQNTFSRYLLPLQIRSVKRAAEFFVNFNTEHEGT</sequence>
<dbReference type="EMBL" id="JAWZYT010002815">
    <property type="protein sequence ID" value="KAK4301879.1"/>
    <property type="molecule type" value="Genomic_DNA"/>
</dbReference>
<gene>
    <name evidence="1" type="ORF">Pmani_025992</name>
</gene>
<reference evidence="1" key="1">
    <citation type="submission" date="2023-11" db="EMBL/GenBank/DDBJ databases">
        <title>Genome assemblies of two species of porcelain crab, Petrolisthes cinctipes and Petrolisthes manimaculis (Anomura: Porcellanidae).</title>
        <authorList>
            <person name="Angst P."/>
        </authorList>
    </citation>
    <scope>NUCLEOTIDE SEQUENCE</scope>
    <source>
        <strain evidence="1">PB745_02</strain>
        <tissue evidence="1">Gill</tissue>
    </source>
</reference>
<dbReference type="AlphaFoldDB" id="A0AAE1U0K1"/>
<proteinExistence type="predicted"/>
<evidence type="ECO:0000313" key="1">
    <source>
        <dbReference type="EMBL" id="KAK4301879.1"/>
    </source>
</evidence>
<accession>A0AAE1U0K1</accession>
<dbReference type="Proteomes" id="UP001292094">
    <property type="component" value="Unassembled WGS sequence"/>
</dbReference>
<organism evidence="1 2">
    <name type="scientific">Petrolisthes manimaculis</name>
    <dbReference type="NCBI Taxonomy" id="1843537"/>
    <lineage>
        <taxon>Eukaryota</taxon>
        <taxon>Metazoa</taxon>
        <taxon>Ecdysozoa</taxon>
        <taxon>Arthropoda</taxon>
        <taxon>Crustacea</taxon>
        <taxon>Multicrustacea</taxon>
        <taxon>Malacostraca</taxon>
        <taxon>Eumalacostraca</taxon>
        <taxon>Eucarida</taxon>
        <taxon>Decapoda</taxon>
        <taxon>Pleocyemata</taxon>
        <taxon>Anomura</taxon>
        <taxon>Galatheoidea</taxon>
        <taxon>Porcellanidae</taxon>
        <taxon>Petrolisthes</taxon>
    </lineage>
</organism>